<dbReference type="HAMAP" id="MF_01693">
    <property type="entry name" value="BioF_aminotrans_2"/>
    <property type="match status" value="1"/>
</dbReference>
<dbReference type="GO" id="GO:0030170">
    <property type="term" value="F:pyridoxal phosphate binding"/>
    <property type="evidence" value="ECO:0007669"/>
    <property type="project" value="UniProtKB-UniRule"/>
</dbReference>
<evidence type="ECO:0000256" key="10">
    <source>
        <dbReference type="PIRSR" id="PIRSR604723-51"/>
    </source>
</evidence>
<feature type="binding site" evidence="9">
    <location>
        <position position="134"/>
    </location>
    <ligand>
        <name>substrate</name>
    </ligand>
</feature>
<dbReference type="RefSeq" id="WP_066751887.1">
    <property type="nucleotide sequence ID" value="NZ_LXEN01000132.1"/>
</dbReference>
<comment type="pathway">
    <text evidence="2 9">Cofactor biosynthesis; biotin biosynthesis.</text>
</comment>
<dbReference type="GO" id="GO:0008710">
    <property type="term" value="F:8-amino-7-oxononanoate synthase activity"/>
    <property type="evidence" value="ECO:0007669"/>
    <property type="project" value="UniProtKB-UniRule"/>
</dbReference>
<keyword evidence="6 9" id="KW-0093">Biotin biosynthesis</keyword>
<keyword evidence="5 9" id="KW-0808">Transferase</keyword>
<evidence type="ECO:0000256" key="7">
    <source>
        <dbReference type="ARBA" id="ARBA00022898"/>
    </source>
</evidence>
<evidence type="ECO:0000256" key="3">
    <source>
        <dbReference type="ARBA" id="ARBA00010008"/>
    </source>
</evidence>
<dbReference type="Gene3D" id="3.90.1150.10">
    <property type="entry name" value="Aspartate Aminotransferase, domain 1"/>
    <property type="match status" value="1"/>
</dbReference>
<gene>
    <name evidence="9" type="primary">bioF</name>
    <name evidence="12" type="ORF">M983_2660</name>
</gene>
<dbReference type="UniPathway" id="UPA00078"/>
<dbReference type="InterPro" id="IPR015424">
    <property type="entry name" value="PyrdxlP-dep_Trfase"/>
</dbReference>
<evidence type="ECO:0000256" key="8">
    <source>
        <dbReference type="ARBA" id="ARBA00047715"/>
    </source>
</evidence>
<dbReference type="EC" id="2.3.1.47" evidence="9"/>
<comment type="subunit">
    <text evidence="4 9">Homodimer.</text>
</comment>
<dbReference type="OrthoDB" id="9807157at2"/>
<comment type="similarity">
    <text evidence="3 9">Belongs to the class-II pyridoxal-phosphate-dependent aminotransferase family. BioF subfamily.</text>
</comment>
<dbReference type="Proteomes" id="UP000094023">
    <property type="component" value="Unassembled WGS sequence"/>
</dbReference>
<dbReference type="PANTHER" id="PTHR13693">
    <property type="entry name" value="CLASS II AMINOTRANSFERASE/8-AMINO-7-OXONONANOATE SYNTHASE"/>
    <property type="match status" value="1"/>
</dbReference>
<evidence type="ECO:0000313" key="12">
    <source>
        <dbReference type="EMBL" id="OAT24147.1"/>
    </source>
</evidence>
<feature type="binding site" evidence="9">
    <location>
        <position position="180"/>
    </location>
    <ligand>
        <name>pyridoxal 5'-phosphate</name>
        <dbReference type="ChEBI" id="CHEBI:597326"/>
    </ligand>
</feature>
<comment type="caution">
    <text evidence="12">The sequence shown here is derived from an EMBL/GenBank/DDBJ whole genome shotgun (WGS) entry which is preliminary data.</text>
</comment>
<dbReference type="GO" id="GO:0009102">
    <property type="term" value="P:biotin biosynthetic process"/>
    <property type="evidence" value="ECO:0007669"/>
    <property type="project" value="UniProtKB-UniRule"/>
</dbReference>
<evidence type="ECO:0000259" key="11">
    <source>
        <dbReference type="Pfam" id="PF00155"/>
    </source>
</evidence>
<dbReference type="EMBL" id="LXEN01000132">
    <property type="protein sequence ID" value="OAT24147.1"/>
    <property type="molecule type" value="Genomic_DNA"/>
</dbReference>
<evidence type="ECO:0000256" key="6">
    <source>
        <dbReference type="ARBA" id="ARBA00022756"/>
    </source>
</evidence>
<feature type="binding site" evidence="9">
    <location>
        <position position="21"/>
    </location>
    <ligand>
        <name>substrate</name>
    </ligand>
</feature>
<feature type="binding site" evidence="9">
    <location>
        <position position="234"/>
    </location>
    <ligand>
        <name>pyridoxal 5'-phosphate</name>
        <dbReference type="ChEBI" id="CHEBI:597326"/>
    </ligand>
</feature>
<dbReference type="Gene3D" id="3.40.640.10">
    <property type="entry name" value="Type I PLP-dependent aspartate aminotransferase-like (Major domain)"/>
    <property type="match status" value="1"/>
</dbReference>
<accession>A0A198FGV4</accession>
<dbReference type="InterPro" id="IPR022834">
    <property type="entry name" value="AONS_Proteobacteria"/>
</dbReference>
<dbReference type="SUPFAM" id="SSF53383">
    <property type="entry name" value="PLP-dependent transferases"/>
    <property type="match status" value="1"/>
</dbReference>
<keyword evidence="13" id="KW-1185">Reference proteome</keyword>
<proteinExistence type="inferred from homology"/>
<dbReference type="PROSITE" id="PS00599">
    <property type="entry name" value="AA_TRANSFER_CLASS_2"/>
    <property type="match status" value="1"/>
</dbReference>
<name>A0A198FGV4_9GAMM</name>
<dbReference type="InterPro" id="IPR015422">
    <property type="entry name" value="PyrdxlP-dep_Trfase_small"/>
</dbReference>
<feature type="binding site" evidence="9">
    <location>
        <begin position="109"/>
        <end position="110"/>
    </location>
    <ligand>
        <name>pyridoxal 5'-phosphate</name>
        <dbReference type="ChEBI" id="CHEBI:597326"/>
    </ligand>
</feature>
<feature type="binding site" evidence="9">
    <location>
        <position position="208"/>
    </location>
    <ligand>
        <name>pyridoxal 5'-phosphate</name>
        <dbReference type="ChEBI" id="CHEBI:597326"/>
    </ligand>
</feature>
<dbReference type="InterPro" id="IPR001917">
    <property type="entry name" value="Aminotrans_II_pyridoxalP_BS"/>
</dbReference>
<feature type="modified residue" description="N6-(pyridoxal phosphate)lysine" evidence="9 10">
    <location>
        <position position="237"/>
    </location>
</feature>
<dbReference type="InterPro" id="IPR050087">
    <property type="entry name" value="AON_synthase_class-II"/>
</dbReference>
<evidence type="ECO:0000256" key="1">
    <source>
        <dbReference type="ARBA" id="ARBA00001933"/>
    </source>
</evidence>
<dbReference type="STRING" id="1354337.M983_2660"/>
<comment type="cofactor">
    <cofactor evidence="1 9 10">
        <name>pyridoxal 5'-phosphate</name>
        <dbReference type="ChEBI" id="CHEBI:597326"/>
    </cofactor>
</comment>
<dbReference type="Pfam" id="PF00155">
    <property type="entry name" value="Aminotran_1_2"/>
    <property type="match status" value="1"/>
</dbReference>
<evidence type="ECO:0000256" key="5">
    <source>
        <dbReference type="ARBA" id="ARBA00022679"/>
    </source>
</evidence>
<protein>
    <recommendedName>
        <fullName evidence="9">8-amino-7-oxononanoate synthase</fullName>
        <shortName evidence="9">AONS</shortName>
        <ecNumber evidence="9">2.3.1.47</ecNumber>
    </recommendedName>
    <alternativeName>
        <fullName evidence="9">7-keto-8-amino-pelargonic acid synthase</fullName>
        <shortName evidence="9">7-KAP synthase</shortName>
        <shortName evidence="9">KAPA synthase</shortName>
    </alternativeName>
    <alternativeName>
        <fullName evidence="9">8-amino-7-ketopelargonate synthase</fullName>
    </alternativeName>
</protein>
<dbReference type="NCBIfam" id="TIGR00858">
    <property type="entry name" value="bioF"/>
    <property type="match status" value="1"/>
</dbReference>
<evidence type="ECO:0000256" key="4">
    <source>
        <dbReference type="ARBA" id="ARBA00011738"/>
    </source>
</evidence>
<organism evidence="12 13">
    <name type="scientific">Proteus myxofaciens ATCC 19692</name>
    <dbReference type="NCBI Taxonomy" id="1354337"/>
    <lineage>
        <taxon>Bacteria</taxon>
        <taxon>Pseudomonadati</taxon>
        <taxon>Pseudomonadota</taxon>
        <taxon>Gammaproteobacteria</taxon>
        <taxon>Enterobacterales</taxon>
        <taxon>Morganellaceae</taxon>
        <taxon>Proteus</taxon>
    </lineage>
</organism>
<dbReference type="InterPro" id="IPR004723">
    <property type="entry name" value="AONS_Archaea/Proteobacteria"/>
</dbReference>
<feature type="binding site" evidence="9">
    <location>
        <position position="351"/>
    </location>
    <ligand>
        <name>substrate</name>
    </ligand>
</feature>
<feature type="domain" description="Aminotransferase class I/classII large" evidence="11">
    <location>
        <begin position="41"/>
        <end position="378"/>
    </location>
</feature>
<dbReference type="PANTHER" id="PTHR13693:SF100">
    <property type="entry name" value="8-AMINO-7-OXONONANOATE SYNTHASE"/>
    <property type="match status" value="1"/>
</dbReference>
<dbReference type="InterPro" id="IPR015421">
    <property type="entry name" value="PyrdxlP-dep_Trfase_major"/>
</dbReference>
<comment type="catalytic activity">
    <reaction evidence="8 9">
        <text>6-carboxyhexanoyl-[ACP] + L-alanine + H(+) = (8S)-8-amino-7-oxononanoate + holo-[ACP] + CO2</text>
        <dbReference type="Rhea" id="RHEA:42288"/>
        <dbReference type="Rhea" id="RHEA-COMP:9685"/>
        <dbReference type="Rhea" id="RHEA-COMP:9955"/>
        <dbReference type="ChEBI" id="CHEBI:15378"/>
        <dbReference type="ChEBI" id="CHEBI:16526"/>
        <dbReference type="ChEBI" id="CHEBI:57972"/>
        <dbReference type="ChEBI" id="CHEBI:64479"/>
        <dbReference type="ChEBI" id="CHEBI:78846"/>
        <dbReference type="ChEBI" id="CHEBI:149468"/>
        <dbReference type="EC" id="2.3.1.47"/>
    </reaction>
</comment>
<evidence type="ECO:0000256" key="9">
    <source>
        <dbReference type="HAMAP-Rule" id="MF_01693"/>
    </source>
</evidence>
<dbReference type="InterPro" id="IPR004839">
    <property type="entry name" value="Aminotransferase_I/II_large"/>
</dbReference>
<comment type="function">
    <text evidence="9">Catalyzes the decarboxylative condensation of pimeloyl-[acyl-carrier protein] and L-alanine to produce 8-amino-7-oxononanoate (AON), [acyl-carrier protein], and carbon dioxide.</text>
</comment>
<evidence type="ECO:0000313" key="13">
    <source>
        <dbReference type="Proteomes" id="UP000094023"/>
    </source>
</evidence>
<evidence type="ECO:0000256" key="2">
    <source>
        <dbReference type="ARBA" id="ARBA00004746"/>
    </source>
</evidence>
<sequence length="387" mass="42593">MNWDTYLHQSLEARLNTPLWRQRRAIKGSDGRFLTTLSDEKYLNFSGNDYLGISHHPDVIQAWQQGANSYGVGSGGSGHITGFTKAHQQLEQALAQWLGYDNALLFSSGYSANQGVITALLEKNDAIIADKLCHASLMEAATLSPATLWRFLHNSPDSLSQRLNKLTATKTLVVTEGVFSMDGDKAPLKETAKISQAHKAWLMVDDAHGIGVLGEQGKGSCSLANIKPELLVVTFGKAFGISGAAVLCNQQTAEFFEQYARHLIYSTAMPPAQAVAIDRALTVIQSADEKRDYLKQLIALFREGVASLPVKLLPSETAIQPLVIGDEQLCQALSDYLQDRGLWVKAIFPPTVPPQSARLRITLTARHHISDIMQLIETLHAFFRQNR</sequence>
<dbReference type="PATRIC" id="fig|1354337.4.peg.2727"/>
<keyword evidence="12" id="KW-0012">Acyltransferase</keyword>
<dbReference type="AlphaFoldDB" id="A0A198FGV4"/>
<keyword evidence="7 9" id="KW-0663">Pyridoxal phosphate</keyword>
<reference evidence="12 13" key="1">
    <citation type="submission" date="2016-04" db="EMBL/GenBank/DDBJ databases">
        <title>ATOL: Assembling a taxonomically balanced genome-scale reconstruction of the evolutionary history of the Enterobacteriaceae.</title>
        <authorList>
            <person name="Plunkett G.III."/>
            <person name="Neeno-Eckwall E.C."/>
            <person name="Glasner J.D."/>
            <person name="Perna N.T."/>
        </authorList>
    </citation>
    <scope>NUCLEOTIDE SEQUENCE [LARGE SCALE GENOMIC DNA]</scope>
    <source>
        <strain evidence="12 13">ATCC 19692</strain>
    </source>
</reference>